<dbReference type="KEGG" id="ssab:SSABA_v1c01410"/>
<organism evidence="2 3">
    <name type="scientific">Spiroplasma sabaudiense Ar-1343</name>
    <dbReference type="NCBI Taxonomy" id="1276257"/>
    <lineage>
        <taxon>Bacteria</taxon>
        <taxon>Bacillati</taxon>
        <taxon>Mycoplasmatota</taxon>
        <taxon>Mollicutes</taxon>
        <taxon>Entomoplasmatales</taxon>
        <taxon>Spiroplasmataceae</taxon>
        <taxon>Spiroplasma</taxon>
    </lineage>
</organism>
<keyword evidence="2" id="KW-0378">Hydrolase</keyword>
<keyword evidence="2" id="KW-0645">Protease</keyword>
<dbReference type="GO" id="GO:0008237">
    <property type="term" value="F:metallopeptidase activity"/>
    <property type="evidence" value="ECO:0007669"/>
    <property type="project" value="UniProtKB-KW"/>
</dbReference>
<dbReference type="PANTHER" id="PTHR30399">
    <property type="entry name" value="UNCHARACTERIZED PROTEIN YGJP"/>
    <property type="match status" value="1"/>
</dbReference>
<gene>
    <name evidence="2" type="ORF">SSABA_v1c01410</name>
</gene>
<dbReference type="InterPro" id="IPR002725">
    <property type="entry name" value="YgjP-like_metallopeptidase"/>
</dbReference>
<dbReference type="PANTHER" id="PTHR30399:SF1">
    <property type="entry name" value="UTP PYROPHOSPHATASE"/>
    <property type="match status" value="1"/>
</dbReference>
<dbReference type="PATRIC" id="fig|1276257.3.peg.144"/>
<sequence length="228" mass="27353">MTWIKKKLQYQGNLVEYNLRIADQKNIILKVKEGNIFVSAPHRAADWEINNLIYKNLKKIQAVQSTFTTIQKISFKNDDSFVKIFDKKIKLHITEENIHTTAKPEGIFMKNYQNHENQTQKLYAFLGKYYYNWFEKRLSHWAEIMNLTYKNLSMQNMKTRWGVCYPEREKIVLNTKLIHFLPDVIDYVIVHELSHLVHKNHSKDFWWNVEKFLPNYKDKALVLKQSGI</sequence>
<evidence type="ECO:0000259" key="1">
    <source>
        <dbReference type="Pfam" id="PF01863"/>
    </source>
</evidence>
<dbReference type="CDD" id="cd07344">
    <property type="entry name" value="M48_yhfN_like"/>
    <property type="match status" value="1"/>
</dbReference>
<protein>
    <submittedName>
        <fullName evidence="2">Zinc metalloprotease</fullName>
    </submittedName>
</protein>
<dbReference type="STRING" id="1276257.SSABA_v1c01410"/>
<dbReference type="Proteomes" id="UP000019265">
    <property type="component" value="Chromosome"/>
</dbReference>
<dbReference type="HOGENOM" id="CLU_065947_1_1_14"/>
<name>W6A8R6_9MOLU</name>
<evidence type="ECO:0000313" key="2">
    <source>
        <dbReference type="EMBL" id="AHI53553.1"/>
    </source>
</evidence>
<dbReference type="Gene3D" id="3.30.2010.10">
    <property type="entry name" value="Metalloproteases ('zincins'), catalytic domain"/>
    <property type="match status" value="1"/>
</dbReference>
<dbReference type="EMBL" id="CP006934">
    <property type="protein sequence ID" value="AHI53553.1"/>
    <property type="molecule type" value="Genomic_DNA"/>
</dbReference>
<reference evidence="2 3" key="1">
    <citation type="journal article" date="2014" name="Genome Biol. Evol.">
        <title>Molecular evolution of the substrate utilization strategies and putative virulence factors in mosquito-associated Spiroplasma species.</title>
        <authorList>
            <person name="Chang T.H."/>
            <person name="Lo W.S."/>
            <person name="Ku C."/>
            <person name="Chen L.L."/>
            <person name="Kuo C.H."/>
        </authorList>
    </citation>
    <scope>NUCLEOTIDE SEQUENCE [LARGE SCALE GENOMIC DNA]</scope>
    <source>
        <strain evidence="2">Ar-1343</strain>
    </source>
</reference>
<feature type="domain" description="YgjP-like metallopeptidase" evidence="1">
    <location>
        <begin position="25"/>
        <end position="225"/>
    </location>
</feature>
<dbReference type="RefSeq" id="WP_038673608.1">
    <property type="nucleotide sequence ID" value="NZ_CP006934.1"/>
</dbReference>
<dbReference type="InterPro" id="IPR053136">
    <property type="entry name" value="UTP_pyrophosphatase-like"/>
</dbReference>
<dbReference type="eggNOG" id="COG1451">
    <property type="taxonomic scope" value="Bacteria"/>
</dbReference>
<dbReference type="GO" id="GO:0006508">
    <property type="term" value="P:proteolysis"/>
    <property type="evidence" value="ECO:0007669"/>
    <property type="project" value="UniProtKB-KW"/>
</dbReference>
<keyword evidence="2" id="KW-0482">Metalloprotease</keyword>
<evidence type="ECO:0000313" key="3">
    <source>
        <dbReference type="Proteomes" id="UP000019265"/>
    </source>
</evidence>
<dbReference type="OrthoDB" id="9811177at2"/>
<dbReference type="Pfam" id="PF01863">
    <property type="entry name" value="YgjP-like"/>
    <property type="match status" value="1"/>
</dbReference>
<keyword evidence="3" id="KW-1185">Reference proteome</keyword>
<dbReference type="AlphaFoldDB" id="W6A8R6"/>
<proteinExistence type="predicted"/>
<accession>W6A8R6</accession>